<comment type="catalytic activity">
    <reaction evidence="10">
        <text>FMN + ATP + H(+) = FAD + diphosphate</text>
        <dbReference type="Rhea" id="RHEA:17237"/>
        <dbReference type="ChEBI" id="CHEBI:15378"/>
        <dbReference type="ChEBI" id="CHEBI:30616"/>
        <dbReference type="ChEBI" id="CHEBI:33019"/>
        <dbReference type="ChEBI" id="CHEBI:57692"/>
        <dbReference type="ChEBI" id="CHEBI:58210"/>
        <dbReference type="EC" id="2.7.7.2"/>
    </reaction>
</comment>
<evidence type="ECO:0000259" key="12">
    <source>
        <dbReference type="Pfam" id="PF06574"/>
    </source>
</evidence>
<sequence length="239" mass="25594">MASRFASTLTPTIFAACVLSSPMAVSSSFVQKSRLLAAVGIELCVALEFDRGLATSTPERFVREVLVEGLAAAEVVVGHDFAFGKDRGGNVSVLRELGSQFGFDVTQTCAVRDESGLPYSSTRARNHLTNGELRLAARILGRPWVVEGRIGETRSSHIDARCAAGMLICADYLAPGAGLYSVQVTAGNGYRRKAIASVMPGVNCSWLELHFHDDAHDLSGRRLSVEFLDVLHTYCASAG</sequence>
<feature type="domain" description="FAD synthetase" evidence="12">
    <location>
        <begin position="29"/>
        <end position="122"/>
    </location>
</feature>
<reference evidence="13 14" key="1">
    <citation type="journal article" date="2015" name="Genome Announc.">
        <title>Complete genome sequences for 59 burkholderia isolates, both pathogenic and near neighbor.</title>
        <authorList>
            <person name="Johnson S.L."/>
            <person name="Bishop-Lilly K.A."/>
            <person name="Ladner J.T."/>
            <person name="Daligault H.E."/>
            <person name="Davenport K.W."/>
            <person name="Jaissle J."/>
            <person name="Frey K.G."/>
            <person name="Koroleva G.I."/>
            <person name="Bruce D.C."/>
            <person name="Coyne S.R."/>
            <person name="Broomall S.M."/>
            <person name="Li P.E."/>
            <person name="Teshima H."/>
            <person name="Gibbons H.S."/>
            <person name="Palacios G.F."/>
            <person name="Rosenzweig C.N."/>
            <person name="Redden C.L."/>
            <person name="Xu Y."/>
            <person name="Minogue T.D."/>
            <person name="Chain P.S."/>
        </authorList>
    </citation>
    <scope>NUCLEOTIDE SEQUENCE [LARGE SCALE GENOMIC DNA]</scope>
    <source>
        <strain evidence="13 14">ATCC BAA-463</strain>
    </source>
</reference>
<keyword evidence="11" id="KW-0732">Signal</keyword>
<proteinExistence type="predicted"/>
<evidence type="ECO:0000256" key="7">
    <source>
        <dbReference type="ARBA" id="ARBA00022741"/>
    </source>
</evidence>
<dbReference type="Proteomes" id="UP000032614">
    <property type="component" value="Chromosome 3"/>
</dbReference>
<keyword evidence="6" id="KW-0548">Nucleotidyltransferase</keyword>
<keyword evidence="8" id="KW-0274">FAD</keyword>
<dbReference type="AlphaFoldDB" id="A0AAU8SRL6"/>
<evidence type="ECO:0000256" key="6">
    <source>
        <dbReference type="ARBA" id="ARBA00022695"/>
    </source>
</evidence>
<gene>
    <name evidence="13" type="ORF">OI25_7380</name>
</gene>
<keyword evidence="9" id="KW-0067">ATP-binding</keyword>
<dbReference type="GO" id="GO:0005524">
    <property type="term" value="F:ATP binding"/>
    <property type="evidence" value="ECO:0007669"/>
    <property type="project" value="UniProtKB-KW"/>
</dbReference>
<feature type="signal peptide" evidence="11">
    <location>
        <begin position="1"/>
        <end position="15"/>
    </location>
</feature>
<dbReference type="InterPro" id="IPR014729">
    <property type="entry name" value="Rossmann-like_a/b/a_fold"/>
</dbReference>
<name>A0AAU8SRL6_9BURK</name>
<evidence type="ECO:0000256" key="8">
    <source>
        <dbReference type="ARBA" id="ARBA00022827"/>
    </source>
</evidence>
<evidence type="ECO:0000256" key="9">
    <source>
        <dbReference type="ARBA" id="ARBA00022840"/>
    </source>
</evidence>
<dbReference type="Pfam" id="PF06574">
    <property type="entry name" value="FAD_syn"/>
    <property type="match status" value="1"/>
</dbReference>
<dbReference type="KEGG" id="bfn:OI25_7380"/>
<keyword evidence="5" id="KW-0808">Transferase</keyword>
<accession>A0AAU8SRL6</accession>
<evidence type="ECO:0000256" key="3">
    <source>
        <dbReference type="ARBA" id="ARBA00022630"/>
    </source>
</evidence>
<dbReference type="GO" id="GO:0009231">
    <property type="term" value="P:riboflavin biosynthetic process"/>
    <property type="evidence" value="ECO:0007669"/>
    <property type="project" value="InterPro"/>
</dbReference>
<organism evidence="13 14">
    <name type="scientific">Paraburkholderia fungorum</name>
    <dbReference type="NCBI Taxonomy" id="134537"/>
    <lineage>
        <taxon>Bacteria</taxon>
        <taxon>Pseudomonadati</taxon>
        <taxon>Pseudomonadota</taxon>
        <taxon>Betaproteobacteria</taxon>
        <taxon>Burkholderiales</taxon>
        <taxon>Burkholderiaceae</taxon>
        <taxon>Paraburkholderia</taxon>
    </lineage>
</organism>
<keyword evidence="7" id="KW-0547">Nucleotide-binding</keyword>
<evidence type="ECO:0000256" key="1">
    <source>
        <dbReference type="ARBA" id="ARBA00004726"/>
    </source>
</evidence>
<evidence type="ECO:0000256" key="5">
    <source>
        <dbReference type="ARBA" id="ARBA00022679"/>
    </source>
</evidence>
<evidence type="ECO:0000313" key="14">
    <source>
        <dbReference type="Proteomes" id="UP000032614"/>
    </source>
</evidence>
<feature type="chain" id="PRO_5043953030" description="FAD synthase" evidence="11">
    <location>
        <begin position="16"/>
        <end position="239"/>
    </location>
</feature>
<dbReference type="SUPFAM" id="SSF52374">
    <property type="entry name" value="Nucleotidylyl transferase"/>
    <property type="match status" value="1"/>
</dbReference>
<keyword evidence="4" id="KW-0288">FMN</keyword>
<evidence type="ECO:0000256" key="10">
    <source>
        <dbReference type="ARBA" id="ARBA00049494"/>
    </source>
</evidence>
<keyword evidence="3" id="KW-0285">Flavoprotein</keyword>
<dbReference type="InterPro" id="IPR015864">
    <property type="entry name" value="FAD_synthase"/>
</dbReference>
<protein>
    <recommendedName>
        <fullName evidence="2">FAD synthase</fullName>
        <ecNumber evidence="2">2.7.7.2</ecNumber>
    </recommendedName>
</protein>
<evidence type="ECO:0000256" key="4">
    <source>
        <dbReference type="ARBA" id="ARBA00022643"/>
    </source>
</evidence>
<dbReference type="PROSITE" id="PS51257">
    <property type="entry name" value="PROKAR_LIPOPROTEIN"/>
    <property type="match status" value="1"/>
</dbReference>
<comment type="pathway">
    <text evidence="1">Cofactor biosynthesis; FAD biosynthesis; FAD from FMN: step 1/1.</text>
</comment>
<evidence type="ECO:0000313" key="13">
    <source>
        <dbReference type="EMBL" id="AJZ56613.1"/>
    </source>
</evidence>
<dbReference type="GO" id="GO:0003919">
    <property type="term" value="F:FMN adenylyltransferase activity"/>
    <property type="evidence" value="ECO:0007669"/>
    <property type="project" value="UniProtKB-EC"/>
</dbReference>
<evidence type="ECO:0000256" key="2">
    <source>
        <dbReference type="ARBA" id="ARBA00012393"/>
    </source>
</evidence>
<dbReference type="Gene3D" id="3.40.50.620">
    <property type="entry name" value="HUPs"/>
    <property type="match status" value="1"/>
</dbReference>
<dbReference type="EMBL" id="CP010025">
    <property type="protein sequence ID" value="AJZ56613.1"/>
    <property type="molecule type" value="Genomic_DNA"/>
</dbReference>
<evidence type="ECO:0000256" key="11">
    <source>
        <dbReference type="SAM" id="SignalP"/>
    </source>
</evidence>
<dbReference type="EC" id="2.7.7.2" evidence="2"/>